<name>A0ABD1YJX2_9MARC</name>
<dbReference type="AlphaFoldDB" id="A0ABD1YJX2"/>
<evidence type="ECO:0000313" key="1">
    <source>
        <dbReference type="EMBL" id="KAL2631018.1"/>
    </source>
</evidence>
<dbReference type="Proteomes" id="UP001605036">
    <property type="component" value="Unassembled WGS sequence"/>
</dbReference>
<evidence type="ECO:0000313" key="2">
    <source>
        <dbReference type="Proteomes" id="UP001605036"/>
    </source>
</evidence>
<organism evidence="1 2">
    <name type="scientific">Riccia fluitans</name>
    <dbReference type="NCBI Taxonomy" id="41844"/>
    <lineage>
        <taxon>Eukaryota</taxon>
        <taxon>Viridiplantae</taxon>
        <taxon>Streptophyta</taxon>
        <taxon>Embryophyta</taxon>
        <taxon>Marchantiophyta</taxon>
        <taxon>Marchantiopsida</taxon>
        <taxon>Marchantiidae</taxon>
        <taxon>Marchantiales</taxon>
        <taxon>Ricciaceae</taxon>
        <taxon>Riccia</taxon>
    </lineage>
</organism>
<protein>
    <submittedName>
        <fullName evidence="1">Uncharacterized protein</fullName>
    </submittedName>
</protein>
<comment type="caution">
    <text evidence="1">The sequence shown here is derived from an EMBL/GenBank/DDBJ whole genome shotgun (WGS) entry which is preliminary data.</text>
</comment>
<gene>
    <name evidence="1" type="ORF">R1flu_015704</name>
</gene>
<keyword evidence="2" id="KW-1185">Reference proteome</keyword>
<accession>A0ABD1YJX2</accession>
<proteinExistence type="predicted"/>
<sequence length="77" mass="8693">MNRSRAWYCRGTALSAGPYANCGADRLVLDVIGYFQGFDQVLERRCFQQAHFVRSPSGESSPNFGAKFGWILAYHSR</sequence>
<dbReference type="EMBL" id="JBHFFA010000004">
    <property type="protein sequence ID" value="KAL2631018.1"/>
    <property type="molecule type" value="Genomic_DNA"/>
</dbReference>
<reference evidence="1 2" key="1">
    <citation type="submission" date="2024-09" db="EMBL/GenBank/DDBJ databases">
        <title>Chromosome-scale assembly of Riccia fluitans.</title>
        <authorList>
            <person name="Paukszto L."/>
            <person name="Sawicki J."/>
            <person name="Karawczyk K."/>
            <person name="Piernik-Szablinska J."/>
            <person name="Szczecinska M."/>
            <person name="Mazdziarz M."/>
        </authorList>
    </citation>
    <scope>NUCLEOTIDE SEQUENCE [LARGE SCALE GENOMIC DNA]</scope>
    <source>
        <strain evidence="1">Rf_01</strain>
        <tissue evidence="1">Aerial parts of the thallus</tissue>
    </source>
</reference>